<gene>
    <name evidence="1" type="ORF">SSCH_2260004</name>
</gene>
<evidence type="ECO:0000313" key="1">
    <source>
        <dbReference type="EMBL" id="CEO88640.1"/>
    </source>
</evidence>
<protein>
    <submittedName>
        <fullName evidence="1">Uncharacterized protein</fullName>
    </submittedName>
</protein>
<proteinExistence type="predicted"/>
<evidence type="ECO:0000313" key="2">
    <source>
        <dbReference type="Proteomes" id="UP000046155"/>
    </source>
</evidence>
<name>A0A0B7MEY7_9FIRM</name>
<sequence length="81" mass="9485">MIKLHKQSLDLLKKCLQKHNPDLIPIIENQNSNDYTVEFYNQLRQIVGDELIINGLNEDDEPNEYGLTLENLIDEIGRLFM</sequence>
<dbReference type="AlphaFoldDB" id="A0A0B7MEY7"/>
<dbReference type="EMBL" id="CDRZ01000142">
    <property type="protein sequence ID" value="CEO88640.1"/>
    <property type="molecule type" value="Genomic_DNA"/>
</dbReference>
<dbReference type="RefSeq" id="WP_044664760.1">
    <property type="nucleotide sequence ID" value="NZ_CDRZ01000142.1"/>
</dbReference>
<reference evidence="2" key="1">
    <citation type="submission" date="2015-01" db="EMBL/GenBank/DDBJ databases">
        <authorList>
            <person name="Manzoor Shahid"/>
            <person name="Zubair Saima"/>
        </authorList>
    </citation>
    <scope>NUCLEOTIDE SEQUENCE [LARGE SCALE GENOMIC DNA]</scope>
    <source>
        <strain evidence="2">Sp3</strain>
    </source>
</reference>
<keyword evidence="2" id="KW-1185">Reference proteome</keyword>
<dbReference type="OrthoDB" id="2973784at2"/>
<dbReference type="Proteomes" id="UP000046155">
    <property type="component" value="Unassembled WGS sequence"/>
</dbReference>
<accession>A0A0B7MEY7</accession>
<organism evidence="1 2">
    <name type="scientific">Syntrophaceticus schinkii</name>
    <dbReference type="NCBI Taxonomy" id="499207"/>
    <lineage>
        <taxon>Bacteria</taxon>
        <taxon>Bacillati</taxon>
        <taxon>Bacillota</taxon>
        <taxon>Clostridia</taxon>
        <taxon>Thermoanaerobacterales</taxon>
        <taxon>Thermoanaerobacterales Family III. Incertae Sedis</taxon>
        <taxon>Syntrophaceticus</taxon>
    </lineage>
</organism>